<accession>A0AAE3VM78</accession>
<dbReference type="RefSeq" id="WP_306884863.1">
    <property type="nucleotide sequence ID" value="NZ_JAUSUL010000001.1"/>
</dbReference>
<keyword evidence="7" id="KW-1185">Reference proteome</keyword>
<proteinExistence type="inferred from homology"/>
<evidence type="ECO:0000256" key="2">
    <source>
        <dbReference type="ARBA" id="ARBA00022692"/>
    </source>
</evidence>
<sequence length="276" mass="28419">MTLDGYSTTLLIQLVIGLLATGVVAGILAGLLGVGGGIVIVPVLFWIMTSLHFDAEVAMPIAVATSLATIIPTSISSTRAHRKRGSVDFELLKLWGPAVAVGALIGGLLSHVIDGEGLLFIFGFIALAVSINMAIPKTLVISDHLPKSSWVNRTIAAVIGVFSSLMGIGGGTLSVPTLSAFSFPIHRAVGTAAAIGLLIAIPGVLGFIWSGLGAEGRPPLSLGYVSVPAAVVIFPVTFLCAPIGAKLAHSLNQRYLKLAFAVFLAITAIRMLSSAF</sequence>
<feature type="transmembrane region" description="Helical" evidence="5">
    <location>
        <begin position="255"/>
        <end position="273"/>
    </location>
</feature>
<feature type="transmembrane region" description="Helical" evidence="5">
    <location>
        <begin position="188"/>
        <end position="209"/>
    </location>
</feature>
<feature type="transmembrane region" description="Helical" evidence="5">
    <location>
        <begin position="155"/>
        <end position="176"/>
    </location>
</feature>
<dbReference type="Pfam" id="PF01925">
    <property type="entry name" value="TauE"/>
    <property type="match status" value="1"/>
</dbReference>
<evidence type="ECO:0000313" key="6">
    <source>
        <dbReference type="EMBL" id="MDQ0315069.1"/>
    </source>
</evidence>
<dbReference type="Proteomes" id="UP001229244">
    <property type="component" value="Unassembled WGS sequence"/>
</dbReference>
<feature type="transmembrane region" description="Helical" evidence="5">
    <location>
        <begin position="12"/>
        <end position="45"/>
    </location>
</feature>
<keyword evidence="4 5" id="KW-0472">Membrane</keyword>
<keyword evidence="2 5" id="KW-0812">Transmembrane</keyword>
<dbReference type="PANTHER" id="PTHR43483">
    <property type="entry name" value="MEMBRANE TRANSPORTER PROTEIN HI_0806-RELATED"/>
    <property type="match status" value="1"/>
</dbReference>
<evidence type="ECO:0000256" key="5">
    <source>
        <dbReference type="RuleBase" id="RU363041"/>
    </source>
</evidence>
<feature type="transmembrane region" description="Helical" evidence="5">
    <location>
        <begin position="221"/>
        <end position="243"/>
    </location>
</feature>
<organism evidence="6 7">
    <name type="scientific">Amorphus orientalis</name>
    <dbReference type="NCBI Taxonomy" id="649198"/>
    <lineage>
        <taxon>Bacteria</taxon>
        <taxon>Pseudomonadati</taxon>
        <taxon>Pseudomonadota</taxon>
        <taxon>Alphaproteobacteria</taxon>
        <taxon>Hyphomicrobiales</taxon>
        <taxon>Amorphaceae</taxon>
        <taxon>Amorphus</taxon>
    </lineage>
</organism>
<dbReference type="PANTHER" id="PTHR43483:SF3">
    <property type="entry name" value="MEMBRANE TRANSPORTER PROTEIN HI_0806-RELATED"/>
    <property type="match status" value="1"/>
</dbReference>
<evidence type="ECO:0000256" key="4">
    <source>
        <dbReference type="ARBA" id="ARBA00023136"/>
    </source>
</evidence>
<feature type="transmembrane region" description="Helical" evidence="5">
    <location>
        <begin position="95"/>
        <end position="113"/>
    </location>
</feature>
<gene>
    <name evidence="6" type="ORF">J2S73_001506</name>
</gene>
<dbReference type="InterPro" id="IPR002781">
    <property type="entry name" value="TM_pro_TauE-like"/>
</dbReference>
<dbReference type="AlphaFoldDB" id="A0AAE3VM78"/>
<name>A0AAE3VM78_9HYPH</name>
<comment type="similarity">
    <text evidence="5">Belongs to the 4-toluene sulfonate uptake permease (TSUP) (TC 2.A.102) family.</text>
</comment>
<reference evidence="6" key="1">
    <citation type="submission" date="2023-07" db="EMBL/GenBank/DDBJ databases">
        <title>Genomic Encyclopedia of Type Strains, Phase IV (KMG-IV): sequencing the most valuable type-strain genomes for metagenomic binning, comparative biology and taxonomic classification.</title>
        <authorList>
            <person name="Goeker M."/>
        </authorList>
    </citation>
    <scope>NUCLEOTIDE SEQUENCE</scope>
    <source>
        <strain evidence="6">DSM 21202</strain>
    </source>
</reference>
<feature type="transmembrane region" description="Helical" evidence="5">
    <location>
        <begin position="57"/>
        <end position="75"/>
    </location>
</feature>
<feature type="transmembrane region" description="Helical" evidence="5">
    <location>
        <begin position="118"/>
        <end position="135"/>
    </location>
</feature>
<comment type="subcellular location">
    <subcellularLocation>
        <location evidence="5">Cell membrane</location>
        <topology evidence="5">Multi-pass membrane protein</topology>
    </subcellularLocation>
    <subcellularLocation>
        <location evidence="1">Membrane</location>
        <topology evidence="1">Multi-pass membrane protein</topology>
    </subcellularLocation>
</comment>
<comment type="caution">
    <text evidence="6">The sequence shown here is derived from an EMBL/GenBank/DDBJ whole genome shotgun (WGS) entry which is preliminary data.</text>
</comment>
<protein>
    <recommendedName>
        <fullName evidence="5">Probable membrane transporter protein</fullName>
    </recommendedName>
</protein>
<dbReference type="EMBL" id="JAUSUL010000001">
    <property type="protein sequence ID" value="MDQ0315069.1"/>
    <property type="molecule type" value="Genomic_DNA"/>
</dbReference>
<keyword evidence="5" id="KW-1003">Cell membrane</keyword>
<evidence type="ECO:0000313" key="7">
    <source>
        <dbReference type="Proteomes" id="UP001229244"/>
    </source>
</evidence>
<evidence type="ECO:0000256" key="1">
    <source>
        <dbReference type="ARBA" id="ARBA00004141"/>
    </source>
</evidence>
<keyword evidence="3 5" id="KW-1133">Transmembrane helix</keyword>
<evidence type="ECO:0000256" key="3">
    <source>
        <dbReference type="ARBA" id="ARBA00022989"/>
    </source>
</evidence>
<dbReference type="GO" id="GO:0005886">
    <property type="term" value="C:plasma membrane"/>
    <property type="evidence" value="ECO:0007669"/>
    <property type="project" value="UniProtKB-SubCell"/>
</dbReference>